<dbReference type="GO" id="GO:0006508">
    <property type="term" value="P:proteolysis"/>
    <property type="evidence" value="ECO:0007669"/>
    <property type="project" value="UniProtKB-KW"/>
</dbReference>
<dbReference type="GO" id="GO:0071555">
    <property type="term" value="P:cell wall organization"/>
    <property type="evidence" value="ECO:0007669"/>
    <property type="project" value="UniProtKB-KW"/>
</dbReference>
<keyword evidence="2 9" id="KW-0645">Protease</keyword>
<evidence type="ECO:0000256" key="2">
    <source>
        <dbReference type="ARBA" id="ARBA00022670"/>
    </source>
</evidence>
<dbReference type="GO" id="GO:0160237">
    <property type="term" value="F:D-Ala-D-Ala dipeptidase activity"/>
    <property type="evidence" value="ECO:0007669"/>
    <property type="project" value="UniProtKB-EC"/>
</dbReference>
<dbReference type="AlphaFoldDB" id="A0A6B8KGX6"/>
<dbReference type="Gene3D" id="3.30.1380.10">
    <property type="match status" value="1"/>
</dbReference>
<evidence type="ECO:0000256" key="1">
    <source>
        <dbReference type="ARBA" id="ARBA00001362"/>
    </source>
</evidence>
<dbReference type="CDD" id="cd14817">
    <property type="entry name" value="D-Ala-D-Ala_dipeptidase_VanX"/>
    <property type="match status" value="1"/>
</dbReference>
<protein>
    <recommendedName>
        <fullName evidence="9 10">D-alanyl-D-alanine dipeptidase</fullName>
        <shortName evidence="9 10">D-Ala-D-Ala dipeptidase</shortName>
        <ecNumber evidence="9 10">3.4.13.22</ecNumber>
    </recommendedName>
</protein>
<proteinExistence type="inferred from homology"/>
<keyword evidence="6 9" id="KW-0224">Dipeptidase</keyword>
<organism evidence="12 13">
    <name type="scientific">Methylocystis heyeri</name>
    <dbReference type="NCBI Taxonomy" id="391905"/>
    <lineage>
        <taxon>Bacteria</taxon>
        <taxon>Pseudomonadati</taxon>
        <taxon>Pseudomonadota</taxon>
        <taxon>Alphaproteobacteria</taxon>
        <taxon>Hyphomicrobiales</taxon>
        <taxon>Methylocystaceae</taxon>
        <taxon>Methylocystis</taxon>
    </lineage>
</organism>
<dbReference type="GO" id="GO:0008237">
    <property type="term" value="F:metallopeptidase activity"/>
    <property type="evidence" value="ECO:0007669"/>
    <property type="project" value="UniProtKB-KW"/>
</dbReference>
<reference evidence="12 13" key="1">
    <citation type="submission" date="2019-11" db="EMBL/GenBank/DDBJ databases">
        <title>The genome sequence of Methylocystis heyeri.</title>
        <authorList>
            <person name="Oshkin I.Y."/>
            <person name="Miroshnikov K."/>
            <person name="Dedysh S.N."/>
        </authorList>
    </citation>
    <scope>NUCLEOTIDE SEQUENCE [LARGE SCALE GENOMIC DNA]</scope>
    <source>
        <strain evidence="12 13">H2</strain>
    </source>
</reference>
<comment type="similarity">
    <text evidence="9 10">Belongs to the peptidase M15D family.</text>
</comment>
<comment type="cofactor">
    <cofactor evidence="9">
        <name>Zn(2+)</name>
        <dbReference type="ChEBI" id="CHEBI:29105"/>
    </cofactor>
    <text evidence="9">Binds 1 zinc ion per subunit.</text>
</comment>
<evidence type="ECO:0000256" key="11">
    <source>
        <dbReference type="SAM" id="SignalP"/>
    </source>
</evidence>
<gene>
    <name evidence="9" type="primary">ddpX</name>
    <name evidence="12" type="ORF">H2LOC_008475</name>
</gene>
<evidence type="ECO:0000256" key="8">
    <source>
        <dbReference type="ARBA" id="ARBA00023316"/>
    </source>
</evidence>
<feature type="active site" description="Proton donor/acceptor" evidence="9">
    <location>
        <position position="200"/>
    </location>
</feature>
<dbReference type="PANTHER" id="PTHR43126:SF1">
    <property type="entry name" value="D-ALANYL-D-ALANINE DIPEPTIDASE"/>
    <property type="match status" value="1"/>
</dbReference>
<evidence type="ECO:0000256" key="5">
    <source>
        <dbReference type="ARBA" id="ARBA00022833"/>
    </source>
</evidence>
<dbReference type="InterPro" id="IPR000755">
    <property type="entry name" value="A_A_dipeptidase"/>
</dbReference>
<comment type="catalytic activity">
    <reaction evidence="1 9 10">
        <text>D-alanyl-D-alanine + H2O = 2 D-alanine</text>
        <dbReference type="Rhea" id="RHEA:20661"/>
        <dbReference type="ChEBI" id="CHEBI:15377"/>
        <dbReference type="ChEBI" id="CHEBI:57416"/>
        <dbReference type="ChEBI" id="CHEBI:57822"/>
        <dbReference type="EC" id="3.4.13.22"/>
    </reaction>
</comment>
<feature type="signal peptide" evidence="11">
    <location>
        <begin position="1"/>
        <end position="25"/>
    </location>
</feature>
<feature type="chain" id="PRO_5025689924" description="D-alanyl-D-alanine dipeptidase" evidence="11">
    <location>
        <begin position="26"/>
        <end position="220"/>
    </location>
</feature>
<dbReference type="RefSeq" id="WP_136496003.1">
    <property type="nucleotide sequence ID" value="NZ_CP046052.1"/>
</dbReference>
<evidence type="ECO:0000256" key="7">
    <source>
        <dbReference type="ARBA" id="ARBA00023049"/>
    </source>
</evidence>
<feature type="site" description="Transition state stabilizer" evidence="9">
    <location>
        <position position="98"/>
    </location>
</feature>
<sequence length="220" mass="24427">MRPATGSIVASVALKSLLLLSPAFAAEPPPGFVRLADAAPGVIQEMRYAGADNFTGRPVPGYGAAQCWLRAEAARALKAAQAEARRRGLDLVVYDCYRPRRAVAAFMEWSKNPDEAAKSAHYPNIDKRSLFAQGYIAEQSTHSTGLAVDIGVKGWDFGAPFDFFDRRSWTDARVPGVARAHRASLVALMRRHGFENYPREWWHFAYRAEKNPESYDVPIE</sequence>
<evidence type="ECO:0000313" key="13">
    <source>
        <dbReference type="Proteomes" id="UP000309061"/>
    </source>
</evidence>
<evidence type="ECO:0000256" key="10">
    <source>
        <dbReference type="PIRNR" id="PIRNR026671"/>
    </source>
</evidence>
<dbReference type="OrthoDB" id="9801430at2"/>
<evidence type="ECO:0000256" key="6">
    <source>
        <dbReference type="ARBA" id="ARBA00022997"/>
    </source>
</evidence>
<comment type="function">
    <text evidence="9 10">Catalyzes hydrolysis of the D-alanyl-D-alanine dipeptide.</text>
</comment>
<dbReference type="KEGG" id="mhey:H2LOC_008475"/>
<dbReference type="InterPro" id="IPR009045">
    <property type="entry name" value="Zn_M74/Hedgehog-like"/>
</dbReference>
<keyword evidence="3 9" id="KW-0479">Metal-binding</keyword>
<keyword evidence="5 9" id="KW-0862">Zinc</keyword>
<dbReference type="SUPFAM" id="SSF55166">
    <property type="entry name" value="Hedgehog/DD-peptidase"/>
    <property type="match status" value="1"/>
</dbReference>
<keyword evidence="13" id="KW-1185">Reference proteome</keyword>
<dbReference type="Pfam" id="PF01427">
    <property type="entry name" value="Peptidase_M15"/>
    <property type="match status" value="1"/>
</dbReference>
<evidence type="ECO:0000313" key="12">
    <source>
        <dbReference type="EMBL" id="QGM45733.1"/>
    </source>
</evidence>
<evidence type="ECO:0000256" key="3">
    <source>
        <dbReference type="ARBA" id="ARBA00022723"/>
    </source>
</evidence>
<dbReference type="PIRSF" id="PIRSF026671">
    <property type="entry name" value="AA_dipeptidase"/>
    <property type="match status" value="1"/>
</dbReference>
<dbReference type="EC" id="3.4.13.22" evidence="9 10"/>
<name>A0A6B8KGX6_9HYPH</name>
<accession>A0A6B8KGX6</accession>
<evidence type="ECO:0000256" key="4">
    <source>
        <dbReference type="ARBA" id="ARBA00022801"/>
    </source>
</evidence>
<dbReference type="EMBL" id="CP046052">
    <property type="protein sequence ID" value="QGM45733.1"/>
    <property type="molecule type" value="Genomic_DNA"/>
</dbReference>
<dbReference type="GO" id="GO:0008270">
    <property type="term" value="F:zinc ion binding"/>
    <property type="evidence" value="ECO:0007669"/>
    <property type="project" value="UniProtKB-UniRule"/>
</dbReference>
<dbReference type="HAMAP" id="MF_01924">
    <property type="entry name" value="A_A_dipeptidase"/>
    <property type="match status" value="1"/>
</dbReference>
<keyword evidence="7 9" id="KW-0482">Metalloprotease</keyword>
<keyword evidence="11" id="KW-0732">Signal</keyword>
<dbReference type="Proteomes" id="UP000309061">
    <property type="component" value="Chromosome"/>
</dbReference>
<dbReference type="PANTHER" id="PTHR43126">
    <property type="entry name" value="D-ALANYL-D-ALANINE DIPEPTIDASE"/>
    <property type="match status" value="1"/>
</dbReference>
<feature type="binding site" evidence="9">
    <location>
        <position position="142"/>
    </location>
    <ligand>
        <name>Zn(2+)</name>
        <dbReference type="ChEBI" id="CHEBI:29105"/>
        <note>catalytic</note>
    </ligand>
</feature>
<keyword evidence="4 9" id="KW-0378">Hydrolase</keyword>
<keyword evidence="8 10" id="KW-0961">Cell wall biogenesis/degradation</keyword>
<feature type="binding site" evidence="9">
    <location>
        <position position="203"/>
    </location>
    <ligand>
        <name>Zn(2+)</name>
        <dbReference type="ChEBI" id="CHEBI:29105"/>
        <note>catalytic</note>
    </ligand>
</feature>
<evidence type="ECO:0000256" key="9">
    <source>
        <dbReference type="HAMAP-Rule" id="MF_01924"/>
    </source>
</evidence>
<feature type="binding site" evidence="9">
    <location>
        <position position="149"/>
    </location>
    <ligand>
        <name>Zn(2+)</name>
        <dbReference type="ChEBI" id="CHEBI:29105"/>
        <note>catalytic</note>
    </ligand>
</feature>